<dbReference type="Pfam" id="PF00156">
    <property type="entry name" value="Pribosyltran"/>
    <property type="match status" value="1"/>
</dbReference>
<name>A0ABW0R716_9BACL</name>
<dbReference type="RefSeq" id="WP_342581014.1">
    <property type="nucleotide sequence ID" value="NZ_JBHSNQ010000028.1"/>
</dbReference>
<feature type="domain" description="Phosphoribosyltransferase" evidence="3">
    <location>
        <begin position="115"/>
        <end position="201"/>
    </location>
</feature>
<accession>A0ABW0R716</accession>
<evidence type="ECO:0000256" key="1">
    <source>
        <dbReference type="ARBA" id="ARBA00008007"/>
    </source>
</evidence>
<dbReference type="Proteomes" id="UP001595978">
    <property type="component" value="Unassembled WGS sequence"/>
</dbReference>
<proteinExistence type="inferred from homology"/>
<dbReference type="PANTHER" id="PTHR47505:SF1">
    <property type="entry name" value="DNA UTILIZATION PROTEIN YHGH"/>
    <property type="match status" value="1"/>
</dbReference>
<comment type="similarity">
    <text evidence="1">Belongs to the ComF/GntX family.</text>
</comment>
<evidence type="ECO:0000256" key="2">
    <source>
        <dbReference type="SAM" id="MobiDB-lite"/>
    </source>
</evidence>
<dbReference type="SUPFAM" id="SSF53271">
    <property type="entry name" value="PRTase-like"/>
    <property type="match status" value="1"/>
</dbReference>
<feature type="region of interest" description="Disordered" evidence="2">
    <location>
        <begin position="210"/>
        <end position="232"/>
    </location>
</feature>
<feature type="compositionally biased region" description="Polar residues" evidence="2">
    <location>
        <begin position="211"/>
        <end position="226"/>
    </location>
</feature>
<evidence type="ECO:0000313" key="5">
    <source>
        <dbReference type="Proteomes" id="UP001595978"/>
    </source>
</evidence>
<reference evidence="5" key="1">
    <citation type="journal article" date="2019" name="Int. J. Syst. Evol. Microbiol.">
        <title>The Global Catalogue of Microorganisms (GCM) 10K type strain sequencing project: providing services to taxonomists for standard genome sequencing and annotation.</title>
        <authorList>
            <consortium name="The Broad Institute Genomics Platform"/>
            <consortium name="The Broad Institute Genome Sequencing Center for Infectious Disease"/>
            <person name="Wu L."/>
            <person name="Ma J."/>
        </authorList>
    </citation>
    <scope>NUCLEOTIDE SEQUENCE [LARGE SCALE GENOMIC DNA]</scope>
    <source>
        <strain evidence="5">CCUG 56331</strain>
    </source>
</reference>
<protein>
    <submittedName>
        <fullName evidence="4">ComF family protein</fullName>
    </submittedName>
</protein>
<comment type="caution">
    <text evidence="4">The sequence shown here is derived from an EMBL/GenBank/DDBJ whole genome shotgun (WGS) entry which is preliminary data.</text>
</comment>
<dbReference type="PANTHER" id="PTHR47505">
    <property type="entry name" value="DNA UTILIZATION PROTEIN YHGH"/>
    <property type="match status" value="1"/>
</dbReference>
<dbReference type="EMBL" id="JBHSNQ010000028">
    <property type="protein sequence ID" value="MFC5540573.1"/>
    <property type="molecule type" value="Genomic_DNA"/>
</dbReference>
<dbReference type="InterPro" id="IPR029057">
    <property type="entry name" value="PRTase-like"/>
</dbReference>
<organism evidence="4 5">
    <name type="scientific">Ureibacillus suwonensis</name>
    <dbReference type="NCBI Taxonomy" id="313007"/>
    <lineage>
        <taxon>Bacteria</taxon>
        <taxon>Bacillati</taxon>
        <taxon>Bacillota</taxon>
        <taxon>Bacilli</taxon>
        <taxon>Bacillales</taxon>
        <taxon>Caryophanaceae</taxon>
        <taxon>Ureibacillus</taxon>
    </lineage>
</organism>
<dbReference type="InterPro" id="IPR000836">
    <property type="entry name" value="PRTase_dom"/>
</dbReference>
<gene>
    <name evidence="4" type="ORF">ACFPOH_02105</name>
</gene>
<dbReference type="InterPro" id="IPR051910">
    <property type="entry name" value="ComF/GntX_DNA_util-trans"/>
</dbReference>
<dbReference type="CDD" id="cd06223">
    <property type="entry name" value="PRTases_typeI"/>
    <property type="match status" value="1"/>
</dbReference>
<dbReference type="Gene3D" id="3.40.50.2020">
    <property type="match status" value="1"/>
</dbReference>
<keyword evidence="5" id="KW-1185">Reference proteome</keyword>
<evidence type="ECO:0000259" key="3">
    <source>
        <dbReference type="Pfam" id="PF00156"/>
    </source>
</evidence>
<sequence>MNRSEIENCLLCNSPLNTQMDWKGLFFNRFPKTICHECEEKFVRYNHDKDKEVFSLYEYNKPMQDYLHRYKFMHDVLLAKVFAEPIHQCLKNRKEMIVPIPMHPQKLKDRTFAHVDELLKQAQIPFVHVLEKTTMETQGGKTREERMNTPQIFRLKENAQIKDRDILLVDDIYTTGTTIRHAKRALMEGGAKSVKAFTLIRVSGFHDQTIDRSSPANQKITSSQVPKNIKKW</sequence>
<evidence type="ECO:0000313" key="4">
    <source>
        <dbReference type="EMBL" id="MFC5540573.1"/>
    </source>
</evidence>